<dbReference type="InterPro" id="IPR051610">
    <property type="entry name" value="GPI/OXD"/>
</dbReference>
<comment type="caution">
    <text evidence="3">The sequence shown here is derived from an EMBL/GenBank/DDBJ whole genome shotgun (WGS) entry which is preliminary data.</text>
</comment>
<dbReference type="InterPro" id="IPR014710">
    <property type="entry name" value="RmlC-like_jellyroll"/>
</dbReference>
<dbReference type="EMBL" id="ATCF01000022">
    <property type="protein sequence ID" value="EPD98600.1"/>
    <property type="molecule type" value="Genomic_DNA"/>
</dbReference>
<evidence type="ECO:0000313" key="3">
    <source>
        <dbReference type="EMBL" id="EPD98600.1"/>
    </source>
</evidence>
<organism evidence="3 4">
    <name type="scientific">Sutterella wadsworthensis HGA0223</name>
    <dbReference type="NCBI Taxonomy" id="1203554"/>
    <lineage>
        <taxon>Bacteria</taxon>
        <taxon>Pseudomonadati</taxon>
        <taxon>Pseudomonadota</taxon>
        <taxon>Betaproteobacteria</taxon>
        <taxon>Burkholderiales</taxon>
        <taxon>Sutterellaceae</taxon>
        <taxon>Sutterella</taxon>
    </lineage>
</organism>
<name>S3BGY4_9BURK</name>
<keyword evidence="1" id="KW-0479">Metal-binding</keyword>
<dbReference type="CDD" id="cd06985">
    <property type="entry name" value="cupin_BF4112"/>
    <property type="match status" value="1"/>
</dbReference>
<sequence>MNSSKKNFTLIHASGDARTELHDELGLTGCEVSVNDLSAGAAVPFVHAHRQNEELYGILSGAGEIWLDGEVIALRAGDWLRVAPAAKRAIRALPTEAMRFVCIQTKCGSLEGFTMTDGMPCEEKAPWH</sequence>
<protein>
    <recommendedName>
        <fullName evidence="2">Cupin type-2 domain-containing protein</fullName>
    </recommendedName>
</protein>
<feature type="domain" description="Cupin type-2" evidence="2">
    <location>
        <begin position="39"/>
        <end position="103"/>
    </location>
</feature>
<dbReference type="Gene3D" id="2.60.120.10">
    <property type="entry name" value="Jelly Rolls"/>
    <property type="match status" value="1"/>
</dbReference>
<keyword evidence="4" id="KW-1185">Reference proteome</keyword>
<accession>S3BGY4</accession>
<dbReference type="RefSeq" id="WP_016474825.1">
    <property type="nucleotide sequence ID" value="NZ_KE150480.1"/>
</dbReference>
<dbReference type="STRING" id="1203554.HMPREF1476_01639"/>
<dbReference type="PATRIC" id="fig|1203554.3.peg.1720"/>
<gene>
    <name evidence="3" type="ORF">HMPREF1476_01639</name>
</gene>
<reference evidence="3 4" key="1">
    <citation type="submission" date="2013-04" db="EMBL/GenBank/DDBJ databases">
        <title>The Genome Sequence of Sutterella wadsworthensis HGA0223.</title>
        <authorList>
            <consortium name="The Broad Institute Genomics Platform"/>
            <person name="Earl A."/>
            <person name="Ward D."/>
            <person name="Feldgarden M."/>
            <person name="Gevers D."/>
            <person name="Schmidt T.M."/>
            <person name="Dover J."/>
            <person name="Dai D."/>
            <person name="Walker B."/>
            <person name="Young S."/>
            <person name="Zeng Q."/>
            <person name="Gargeya S."/>
            <person name="Fitzgerald M."/>
            <person name="Haas B."/>
            <person name="Abouelleil A."/>
            <person name="Allen A.W."/>
            <person name="Alvarado L."/>
            <person name="Arachchi H.M."/>
            <person name="Berlin A.M."/>
            <person name="Chapman S.B."/>
            <person name="Gainer-Dewar J."/>
            <person name="Goldberg J."/>
            <person name="Griggs A."/>
            <person name="Gujja S."/>
            <person name="Hansen M."/>
            <person name="Howarth C."/>
            <person name="Imamovic A."/>
            <person name="Ireland A."/>
            <person name="Larimer J."/>
            <person name="McCowan C."/>
            <person name="Murphy C."/>
            <person name="Pearson M."/>
            <person name="Poon T.W."/>
            <person name="Priest M."/>
            <person name="Roberts A."/>
            <person name="Saif S."/>
            <person name="Shea T."/>
            <person name="Sisk P."/>
            <person name="Sykes S."/>
            <person name="Wortman J."/>
            <person name="Nusbaum C."/>
            <person name="Birren B."/>
        </authorList>
    </citation>
    <scope>NUCLEOTIDE SEQUENCE [LARGE SCALE GENOMIC DNA]</scope>
    <source>
        <strain evidence="3 4">HGA0223</strain>
    </source>
</reference>
<evidence type="ECO:0000259" key="2">
    <source>
        <dbReference type="Pfam" id="PF07883"/>
    </source>
</evidence>
<dbReference type="HOGENOM" id="CLU_118568_1_0_4"/>
<dbReference type="InterPro" id="IPR011051">
    <property type="entry name" value="RmlC_Cupin_sf"/>
</dbReference>
<dbReference type="GO" id="GO:0046872">
    <property type="term" value="F:metal ion binding"/>
    <property type="evidence" value="ECO:0007669"/>
    <property type="project" value="UniProtKB-KW"/>
</dbReference>
<dbReference type="SUPFAM" id="SSF51182">
    <property type="entry name" value="RmlC-like cupins"/>
    <property type="match status" value="1"/>
</dbReference>
<evidence type="ECO:0000313" key="4">
    <source>
        <dbReference type="Proteomes" id="UP000014400"/>
    </source>
</evidence>
<evidence type="ECO:0000256" key="1">
    <source>
        <dbReference type="ARBA" id="ARBA00022723"/>
    </source>
</evidence>
<dbReference type="Proteomes" id="UP000014400">
    <property type="component" value="Unassembled WGS sequence"/>
</dbReference>
<proteinExistence type="predicted"/>
<dbReference type="PANTHER" id="PTHR35848:SF6">
    <property type="entry name" value="CUPIN TYPE-2 DOMAIN-CONTAINING PROTEIN"/>
    <property type="match status" value="1"/>
</dbReference>
<dbReference type="eggNOG" id="COG0662">
    <property type="taxonomic scope" value="Bacteria"/>
</dbReference>
<dbReference type="AlphaFoldDB" id="S3BGY4"/>
<dbReference type="InterPro" id="IPR013096">
    <property type="entry name" value="Cupin_2"/>
</dbReference>
<dbReference type="PANTHER" id="PTHR35848">
    <property type="entry name" value="OXALATE-BINDING PROTEIN"/>
    <property type="match status" value="1"/>
</dbReference>
<dbReference type="Pfam" id="PF07883">
    <property type="entry name" value="Cupin_2"/>
    <property type="match status" value="1"/>
</dbReference>